<dbReference type="InterPro" id="IPR006135">
    <property type="entry name" value="T3SS_substrate_exporter"/>
</dbReference>
<evidence type="ECO:0000256" key="1">
    <source>
        <dbReference type="ARBA" id="ARBA00010690"/>
    </source>
</evidence>
<keyword evidence="3" id="KW-0653">Protein transport</keyword>
<protein>
    <recommendedName>
        <fullName evidence="2">Flagellar biosynthetic protein FlhB</fullName>
    </recommendedName>
</protein>
<dbReference type="AlphaFoldDB" id="A0A1T4L5I3"/>
<dbReference type="Pfam" id="PF01312">
    <property type="entry name" value="Bac_export_2"/>
    <property type="match status" value="1"/>
</dbReference>
<keyword evidence="6" id="KW-1185">Reference proteome</keyword>
<proteinExistence type="inferred from homology"/>
<dbReference type="Proteomes" id="UP000191418">
    <property type="component" value="Unassembled WGS sequence"/>
</dbReference>
<keyword evidence="3" id="KW-1006">Bacterial flagellum protein export</keyword>
<name>A0A1T4L5I3_9GAMM</name>
<keyword evidence="3" id="KW-0813">Transport</keyword>
<dbReference type="SUPFAM" id="SSF160544">
    <property type="entry name" value="EscU C-terminal domain-like"/>
    <property type="match status" value="1"/>
</dbReference>
<dbReference type="GO" id="GO:0005886">
    <property type="term" value="C:plasma membrane"/>
    <property type="evidence" value="ECO:0007669"/>
    <property type="project" value="TreeGrafter"/>
</dbReference>
<evidence type="ECO:0000256" key="2">
    <source>
        <dbReference type="ARBA" id="ARBA00021622"/>
    </source>
</evidence>
<organism evidence="5 6">
    <name type="scientific">Oceanospirillum multiglobuliferum</name>
    <dbReference type="NCBI Taxonomy" id="64969"/>
    <lineage>
        <taxon>Bacteria</taxon>
        <taxon>Pseudomonadati</taxon>
        <taxon>Pseudomonadota</taxon>
        <taxon>Gammaproteobacteria</taxon>
        <taxon>Oceanospirillales</taxon>
        <taxon>Oceanospirillaceae</taxon>
        <taxon>Oceanospirillum</taxon>
    </lineage>
</organism>
<comment type="caution">
    <text evidence="5">The sequence shown here is derived from an EMBL/GenBank/DDBJ whole genome shotgun (WGS) entry which is preliminary data.</text>
</comment>
<gene>
    <name evidence="5" type="ORF">BTE48_02625</name>
</gene>
<accession>A0A1T4L5I3</accession>
<dbReference type="Gene3D" id="3.40.1690.10">
    <property type="entry name" value="secretion proteins EscU"/>
    <property type="match status" value="1"/>
</dbReference>
<dbReference type="RefSeq" id="WP_078743942.1">
    <property type="nucleotide sequence ID" value="NZ_FUXG01000002.1"/>
</dbReference>
<evidence type="ECO:0000256" key="4">
    <source>
        <dbReference type="ARBA" id="ARBA00025078"/>
    </source>
</evidence>
<reference evidence="5 6" key="1">
    <citation type="submission" date="2017-01" db="EMBL/GenBank/DDBJ databases">
        <title>Genome Sequencing of a Marine Spirillum, Oceanospirillum multiglobuliferum ATCC 33336, from Japan.</title>
        <authorList>
            <person name="Carney J.G."/>
            <person name="Trachtenberg A.M."/>
            <person name="Rheaume B.A."/>
            <person name="Linnane J.D."/>
            <person name="Pitts N.L."/>
            <person name="Mykles D.L."/>
            <person name="Maclea K.S."/>
        </authorList>
    </citation>
    <scope>NUCLEOTIDE SEQUENCE [LARGE SCALE GENOMIC DNA]</scope>
    <source>
        <strain evidence="5 6">ATCC 33336</strain>
    </source>
</reference>
<dbReference type="PANTHER" id="PTHR30531">
    <property type="entry name" value="FLAGELLAR BIOSYNTHETIC PROTEIN FLHB"/>
    <property type="match status" value="1"/>
</dbReference>
<comment type="similarity">
    <text evidence="1">Belongs to the type III secretion exporter family.</text>
</comment>
<dbReference type="GO" id="GO:0009306">
    <property type="term" value="P:protein secretion"/>
    <property type="evidence" value="ECO:0007669"/>
    <property type="project" value="InterPro"/>
</dbReference>
<evidence type="ECO:0000313" key="5">
    <source>
        <dbReference type="EMBL" id="OPX56788.1"/>
    </source>
</evidence>
<sequence>MTELKTKQAVALKYDEQQHKAPVVVAKGEFFVAEEILRLAEENGIAIYEDAELVSALGQIELGEEIPSVLYMAIAEIIAFVYHLESQQTGPKTSEDKKHLNKRILLKKLYGQ</sequence>
<comment type="function">
    <text evidence="4">Required for formation of the rod structure in the basal body of the flagellar apparatus. Together with FliI and FliH, may constitute the export apparatus of flagellin.</text>
</comment>
<evidence type="ECO:0000256" key="3">
    <source>
        <dbReference type="ARBA" id="ARBA00023225"/>
    </source>
</evidence>
<dbReference type="STRING" id="64969.SAMN02745127_00315"/>
<dbReference type="EMBL" id="MTSM01000002">
    <property type="protein sequence ID" value="OPX56788.1"/>
    <property type="molecule type" value="Genomic_DNA"/>
</dbReference>
<dbReference type="OrthoDB" id="5244399at2"/>
<dbReference type="InterPro" id="IPR029025">
    <property type="entry name" value="T3SS_substrate_exporter_C"/>
</dbReference>
<dbReference type="PANTHER" id="PTHR30531:SF12">
    <property type="entry name" value="FLAGELLAR BIOSYNTHETIC PROTEIN FLHB"/>
    <property type="match status" value="1"/>
</dbReference>
<evidence type="ECO:0000313" key="6">
    <source>
        <dbReference type="Proteomes" id="UP000191418"/>
    </source>
</evidence>